<reference evidence="5" key="1">
    <citation type="submission" date="2012-08" db="EMBL/GenBank/DDBJ databases">
        <title>Genome analysis of Colletotrichum orbiculare and Colletotrichum fructicola.</title>
        <authorList>
            <person name="Gan P.H.P."/>
            <person name="Ikeda K."/>
            <person name="Irieda H."/>
            <person name="Narusaka M."/>
            <person name="O'Connell R.J."/>
            <person name="Narusaka Y."/>
            <person name="Takano Y."/>
            <person name="Kubo Y."/>
            <person name="Shirasu K."/>
        </authorList>
    </citation>
    <scope>NUCLEOTIDE SEQUENCE</scope>
    <source>
        <strain evidence="5">Nara gc5</strain>
    </source>
</reference>
<proteinExistence type="predicted"/>
<evidence type="ECO:0000313" key="5">
    <source>
        <dbReference type="EMBL" id="ELA27833.1"/>
    </source>
</evidence>
<dbReference type="Gene3D" id="3.40.50.720">
    <property type="entry name" value="NAD(P)-binding Rossmann-like Domain"/>
    <property type="match status" value="1"/>
</dbReference>
<dbReference type="GeneID" id="43608170"/>
<dbReference type="Pfam" id="PF16884">
    <property type="entry name" value="ADH_N_2"/>
    <property type="match status" value="1"/>
</dbReference>
<evidence type="ECO:0000313" key="7">
    <source>
        <dbReference type="Proteomes" id="UP000011096"/>
    </source>
</evidence>
<dbReference type="InterPro" id="IPR041694">
    <property type="entry name" value="ADH_N_2"/>
</dbReference>
<dbReference type="GO" id="GO:0016628">
    <property type="term" value="F:oxidoreductase activity, acting on the CH-CH group of donors, NAD or NADP as acceptor"/>
    <property type="evidence" value="ECO:0007669"/>
    <property type="project" value="InterPro"/>
</dbReference>
<dbReference type="SUPFAM" id="SSF51735">
    <property type="entry name" value="NAD(P)-binding Rossmann-fold domains"/>
    <property type="match status" value="1"/>
</dbReference>
<name>L2FQ24_COLFN</name>
<dbReference type="InParanoid" id="L2FQ24"/>
<accession>L2FQ24</accession>
<keyword evidence="7" id="KW-1185">Reference proteome</keyword>
<dbReference type="InterPro" id="IPR013149">
    <property type="entry name" value="ADH-like_C"/>
</dbReference>
<keyword evidence="1" id="KW-0560">Oxidoreductase</keyword>
<dbReference type="InterPro" id="IPR036291">
    <property type="entry name" value="NAD(P)-bd_dom_sf"/>
</dbReference>
<dbReference type="AlphaFoldDB" id="L2FQ24"/>
<dbReference type="EMBL" id="KB020968">
    <property type="protein sequence ID" value="ELA27833.1"/>
    <property type="molecule type" value="Genomic_DNA"/>
</dbReference>
<dbReference type="Gene3D" id="3.90.180.10">
    <property type="entry name" value="Medium-chain alcohol dehydrogenases, catalytic domain"/>
    <property type="match status" value="1"/>
</dbReference>
<dbReference type="InterPro" id="IPR045010">
    <property type="entry name" value="MDR_fam"/>
</dbReference>
<dbReference type="PANTHER" id="PTHR43205:SF7">
    <property type="entry name" value="PROSTAGLANDIN REDUCTASE 1"/>
    <property type="match status" value="1"/>
</dbReference>
<dbReference type="CDD" id="cd05288">
    <property type="entry name" value="PGDH"/>
    <property type="match status" value="1"/>
</dbReference>
<protein>
    <recommendedName>
        <fullName evidence="2">Dehydrogenase FUB6</fullName>
    </recommendedName>
    <alternativeName>
        <fullName evidence="3">Fusaric acid biosynthesis protein 6</fullName>
    </alternativeName>
</protein>
<dbReference type="Pfam" id="PF00107">
    <property type="entry name" value="ADH_zinc_N"/>
    <property type="match status" value="1"/>
</dbReference>
<sequence length="348" mass="37384">MSRNLGLVFSEVPDSLPVAGKHLKVVQQESFDLTSDPPTGGFTSKVLFASFDPYLRHRLVSKENARDGFEPLAVGTVVPNSIIAEVIRTDTQEFSIGDNVLGMGPIQEYVTVSGSEATHFTRLPKLHDLSPSLYLGALGMPGLTAFSALYSIGQPKTGEVIFISAASGAVGQIVAQLAKREGLTVIGSVGSDEKLRLLTNVFGFDGGFNYNNAAIADILPEVAPHGIDIYYDNVGGEQLEVAIGNMKAFGRIIACGYASQYNIPVDRQYGIRTTSQIIGKRITWKGLSVFDEDMGGKYKAEHQVKVGKWIADGTLKAIETRTKGIENAAEGLINLFEGKNVGKANLEL</sequence>
<evidence type="ECO:0000256" key="1">
    <source>
        <dbReference type="ARBA" id="ARBA00023002"/>
    </source>
</evidence>
<reference evidence="6 7" key="2">
    <citation type="submission" date="2012-08" db="EMBL/GenBank/DDBJ databases">
        <authorList>
            <person name="Gan P.H.P."/>
            <person name="Ikeda K."/>
            <person name="Irieda H."/>
            <person name="Narusaka M."/>
            <person name="O'Connell R.J."/>
            <person name="Narusaka Y."/>
            <person name="Takano Y."/>
            <person name="Kubo Y."/>
            <person name="Shirasu K."/>
        </authorList>
    </citation>
    <scope>NUCLEOTIDE SEQUENCE [LARGE SCALE GENOMIC DNA]</scope>
    <source>
        <strain evidence="6 7">Nara gc5</strain>
    </source>
</reference>
<dbReference type="RefSeq" id="XP_031891812.1">
    <property type="nucleotide sequence ID" value="XM_032023998.1"/>
</dbReference>
<dbReference type="SMART" id="SM00829">
    <property type="entry name" value="PKS_ER"/>
    <property type="match status" value="1"/>
</dbReference>
<dbReference type="EMBL" id="ANPB02000004">
    <property type="protein sequence ID" value="KAF4485114.1"/>
    <property type="molecule type" value="Genomic_DNA"/>
</dbReference>
<dbReference type="FunFam" id="3.40.50.720:FF:000121">
    <property type="entry name" value="Prostaglandin reductase 2"/>
    <property type="match status" value="1"/>
</dbReference>
<dbReference type="OrthoDB" id="809632at2759"/>
<evidence type="ECO:0000259" key="4">
    <source>
        <dbReference type="SMART" id="SM00829"/>
    </source>
</evidence>
<dbReference type="Proteomes" id="UP000011096">
    <property type="component" value="Unassembled WGS sequence"/>
</dbReference>
<dbReference type="HOGENOM" id="CLU_026673_29_1_1"/>
<dbReference type="InterPro" id="IPR011032">
    <property type="entry name" value="GroES-like_sf"/>
</dbReference>
<evidence type="ECO:0000256" key="2">
    <source>
        <dbReference type="ARBA" id="ARBA00069006"/>
    </source>
</evidence>
<feature type="domain" description="Enoyl reductase (ER)" evidence="4">
    <location>
        <begin position="49"/>
        <end position="346"/>
    </location>
</feature>
<evidence type="ECO:0000256" key="3">
    <source>
        <dbReference type="ARBA" id="ARBA00083301"/>
    </source>
</evidence>
<reference evidence="6 7" key="3">
    <citation type="submission" date="2020-04" db="EMBL/GenBank/DDBJ databases">
        <title>Genome sequencing and assembly of multiple isolates from the Colletotrichum gloeosporioides species complex.</title>
        <authorList>
            <person name="Gan P."/>
            <person name="Shirasu K."/>
        </authorList>
    </citation>
    <scope>NUCLEOTIDE SEQUENCE [LARGE SCALE GENOMIC DNA]</scope>
    <source>
        <strain evidence="6 7">Nara gc5</strain>
    </source>
</reference>
<organism evidence="5">
    <name type="scientific">Colletotrichum fructicola (strain Nara gc5)</name>
    <name type="common">Anthracnose fungus</name>
    <name type="synonym">Colletotrichum gloeosporioides (strain Nara gc5)</name>
    <dbReference type="NCBI Taxonomy" id="1213859"/>
    <lineage>
        <taxon>Eukaryota</taxon>
        <taxon>Fungi</taxon>
        <taxon>Dikarya</taxon>
        <taxon>Ascomycota</taxon>
        <taxon>Pezizomycotina</taxon>
        <taxon>Sordariomycetes</taxon>
        <taxon>Hypocreomycetidae</taxon>
        <taxon>Glomerellales</taxon>
        <taxon>Glomerellaceae</taxon>
        <taxon>Colletotrichum</taxon>
        <taxon>Colletotrichum gloeosporioides species complex</taxon>
    </lineage>
</organism>
<dbReference type="InterPro" id="IPR020843">
    <property type="entry name" value="ER"/>
</dbReference>
<dbReference type="SUPFAM" id="SSF50129">
    <property type="entry name" value="GroES-like"/>
    <property type="match status" value="1"/>
</dbReference>
<gene>
    <name evidence="6" type="primary">RED1-3</name>
    <name evidence="5" type="ORF">CGGC5_11448</name>
    <name evidence="6" type="ORF">CGGC5_v008151</name>
</gene>
<dbReference type="PANTHER" id="PTHR43205">
    <property type="entry name" value="PROSTAGLANDIN REDUCTASE"/>
    <property type="match status" value="1"/>
</dbReference>
<evidence type="ECO:0000313" key="6">
    <source>
        <dbReference type="EMBL" id="KAF4485114.1"/>
    </source>
</evidence>